<dbReference type="Proteomes" id="UP000184386">
    <property type="component" value="Unassembled WGS sequence"/>
</dbReference>
<organism evidence="1 2">
    <name type="scientific">Anaerocolumna jejuensis DSM 15929</name>
    <dbReference type="NCBI Taxonomy" id="1121322"/>
    <lineage>
        <taxon>Bacteria</taxon>
        <taxon>Bacillati</taxon>
        <taxon>Bacillota</taxon>
        <taxon>Clostridia</taxon>
        <taxon>Lachnospirales</taxon>
        <taxon>Lachnospiraceae</taxon>
        <taxon>Anaerocolumna</taxon>
    </lineage>
</organism>
<sequence length="244" mass="27975">MQTIKEKVAHCKETLKSNGIEIDKLNRLFSDSNLKAVLTDLINDGNSIEVLAKALYKRKKGYRGYQYIDVVRLLDMRRPQGTGLEEYYGKRGFTVSDENLYMIASGVDSLIDNLYQIFLFENKETRFHYIITIRYNNQTQNEPMGPIQSILVEAKMDDGERKVFLPITEGLLDFKGLLSLGIKAPEMLSFVVSFIMNERSANTELLEQKVKKIIDNDNAYMGSADELEVYRQIDAIIKSCLSWS</sequence>
<dbReference type="STRING" id="1121322.SAMN02745136_00455"/>
<evidence type="ECO:0000313" key="1">
    <source>
        <dbReference type="EMBL" id="SHJ58406.1"/>
    </source>
</evidence>
<gene>
    <name evidence="1" type="ORF">SAMN02745136_00455</name>
</gene>
<reference evidence="1 2" key="1">
    <citation type="submission" date="2016-11" db="EMBL/GenBank/DDBJ databases">
        <authorList>
            <person name="Jaros S."/>
            <person name="Januszkiewicz K."/>
            <person name="Wedrychowicz H."/>
        </authorList>
    </citation>
    <scope>NUCLEOTIDE SEQUENCE [LARGE SCALE GENOMIC DNA]</scope>
    <source>
        <strain evidence="1 2">DSM 15929</strain>
    </source>
</reference>
<dbReference type="EMBL" id="FRAC01000006">
    <property type="protein sequence ID" value="SHJ58406.1"/>
    <property type="molecule type" value="Genomic_DNA"/>
</dbReference>
<accession>A0A1M6KHI9</accession>
<dbReference type="AlphaFoldDB" id="A0A1M6KHI9"/>
<dbReference type="RefSeq" id="WP_073272499.1">
    <property type="nucleotide sequence ID" value="NZ_FRAC01000006.1"/>
</dbReference>
<evidence type="ECO:0000313" key="2">
    <source>
        <dbReference type="Proteomes" id="UP000184386"/>
    </source>
</evidence>
<name>A0A1M6KHI9_9FIRM</name>
<keyword evidence="2" id="KW-1185">Reference proteome</keyword>
<proteinExistence type="predicted"/>
<protein>
    <submittedName>
        <fullName evidence="1">Uncharacterized protein</fullName>
    </submittedName>
</protein>